<dbReference type="InterPro" id="IPR036908">
    <property type="entry name" value="RlpA-like_sf"/>
</dbReference>
<comment type="caution">
    <text evidence="3">The sequence shown here is derived from an EMBL/GenBank/DDBJ whole genome shotgun (WGS) entry which is preliminary data.</text>
</comment>
<evidence type="ECO:0000313" key="4">
    <source>
        <dbReference type="Proteomes" id="UP000650582"/>
    </source>
</evidence>
<protein>
    <submittedName>
        <fullName evidence="3">Uncharacterized protein</fullName>
    </submittedName>
</protein>
<reference evidence="3" key="1">
    <citation type="submission" date="2020-09" db="EMBL/GenBank/DDBJ databases">
        <title>Comparative genome analyses of four rice-infecting Rhizoctonia solani isolates reveal extensive enrichment of homogalacturonan modification genes.</title>
        <authorList>
            <person name="Lee D.-Y."/>
            <person name="Jeon J."/>
            <person name="Kim K.-T."/>
            <person name="Cheong K."/>
            <person name="Song H."/>
            <person name="Choi G."/>
            <person name="Ko J."/>
            <person name="Opiyo S.O."/>
            <person name="Zuo S."/>
            <person name="Madhav S."/>
            <person name="Lee Y.-H."/>
            <person name="Wang G.-L."/>
        </authorList>
    </citation>
    <scope>NUCLEOTIDE SEQUENCE</scope>
    <source>
        <strain evidence="3">AG1-IA YN-7</strain>
    </source>
</reference>
<proteinExistence type="predicted"/>
<feature type="region of interest" description="Disordered" evidence="1">
    <location>
        <begin position="101"/>
        <end position="126"/>
    </location>
</feature>
<dbReference type="CDD" id="cd22191">
    <property type="entry name" value="DPBB_RlpA_EXP_N-like"/>
    <property type="match status" value="1"/>
</dbReference>
<dbReference type="EMBL" id="JACYCC010000212">
    <property type="protein sequence ID" value="KAF8672105.1"/>
    <property type="molecule type" value="Genomic_DNA"/>
</dbReference>
<gene>
    <name evidence="3" type="ORF">RHS04_07879</name>
</gene>
<feature type="signal peptide" evidence="2">
    <location>
        <begin position="1"/>
        <end position="23"/>
    </location>
</feature>
<dbReference type="Gene3D" id="2.40.40.10">
    <property type="entry name" value="RlpA-like domain"/>
    <property type="match status" value="1"/>
</dbReference>
<name>A0A8H7H0Y5_9AGAM</name>
<feature type="compositionally biased region" description="Basic residues" evidence="1">
    <location>
        <begin position="117"/>
        <end position="126"/>
    </location>
</feature>
<evidence type="ECO:0000313" key="3">
    <source>
        <dbReference type="EMBL" id="KAF8672105.1"/>
    </source>
</evidence>
<organism evidence="3 4">
    <name type="scientific">Rhizoctonia solani</name>
    <dbReference type="NCBI Taxonomy" id="456999"/>
    <lineage>
        <taxon>Eukaryota</taxon>
        <taxon>Fungi</taxon>
        <taxon>Dikarya</taxon>
        <taxon>Basidiomycota</taxon>
        <taxon>Agaricomycotina</taxon>
        <taxon>Agaricomycetes</taxon>
        <taxon>Cantharellales</taxon>
        <taxon>Ceratobasidiaceae</taxon>
        <taxon>Rhizoctonia</taxon>
    </lineage>
</organism>
<evidence type="ECO:0000256" key="2">
    <source>
        <dbReference type="SAM" id="SignalP"/>
    </source>
</evidence>
<evidence type="ECO:0000256" key="1">
    <source>
        <dbReference type="SAM" id="MobiDB-lite"/>
    </source>
</evidence>
<keyword evidence="2" id="KW-0732">Signal</keyword>
<feature type="chain" id="PRO_5034031520" evidence="2">
    <location>
        <begin position="24"/>
        <end position="126"/>
    </location>
</feature>
<dbReference type="Proteomes" id="UP000650582">
    <property type="component" value="Unassembled WGS sequence"/>
</dbReference>
<sequence>MYAIAKFFVVLASALSFASSAVAAPVEASVSSDLAARAPYDVHNGWATYYNPSAGIGSCGWQNRDDEWVAAVGTSLFQEMMIGEWTIHAPQSEPVAFPVDHALTDDSGRSQTATRTTARRAARQRA</sequence>
<dbReference type="AlphaFoldDB" id="A0A8H7H0Y5"/>
<accession>A0A8H7H0Y5</accession>